<organism evidence="1 2">
    <name type="scientific">Goodea atripinnis</name>
    <dbReference type="NCBI Taxonomy" id="208336"/>
    <lineage>
        <taxon>Eukaryota</taxon>
        <taxon>Metazoa</taxon>
        <taxon>Chordata</taxon>
        <taxon>Craniata</taxon>
        <taxon>Vertebrata</taxon>
        <taxon>Euteleostomi</taxon>
        <taxon>Actinopterygii</taxon>
        <taxon>Neopterygii</taxon>
        <taxon>Teleostei</taxon>
        <taxon>Neoteleostei</taxon>
        <taxon>Acanthomorphata</taxon>
        <taxon>Ovalentaria</taxon>
        <taxon>Atherinomorphae</taxon>
        <taxon>Cyprinodontiformes</taxon>
        <taxon>Goodeidae</taxon>
        <taxon>Goodea</taxon>
    </lineage>
</organism>
<evidence type="ECO:0000313" key="1">
    <source>
        <dbReference type="EMBL" id="MEQ2168717.1"/>
    </source>
</evidence>
<comment type="caution">
    <text evidence="1">The sequence shown here is derived from an EMBL/GenBank/DDBJ whole genome shotgun (WGS) entry which is preliminary data.</text>
</comment>
<dbReference type="EMBL" id="JAHRIO010031438">
    <property type="protein sequence ID" value="MEQ2168717.1"/>
    <property type="molecule type" value="Genomic_DNA"/>
</dbReference>
<sequence length="108" mass="11775">MFTSWLAPLMDSTYVGAASSSDDSSNGSSSKCRHLMFDDSFYPVAIFITARPLSSPAGEQSHGVSYPHRDFLQANVPVLLHGANLLLLPAADFTAFNYTNPVHIHFNN</sequence>
<keyword evidence="2" id="KW-1185">Reference proteome</keyword>
<reference evidence="1 2" key="1">
    <citation type="submission" date="2021-06" db="EMBL/GenBank/DDBJ databases">
        <authorList>
            <person name="Palmer J.M."/>
        </authorList>
    </citation>
    <scope>NUCLEOTIDE SEQUENCE [LARGE SCALE GENOMIC DNA]</scope>
    <source>
        <strain evidence="1 2">GA_2019</strain>
        <tissue evidence="1">Muscle</tissue>
    </source>
</reference>
<gene>
    <name evidence="1" type="ORF">GOODEAATRI_017663</name>
</gene>
<proteinExistence type="predicted"/>
<accession>A0ABV0NEQ5</accession>
<protein>
    <submittedName>
        <fullName evidence="1">Uncharacterized protein</fullName>
    </submittedName>
</protein>
<evidence type="ECO:0000313" key="2">
    <source>
        <dbReference type="Proteomes" id="UP001476798"/>
    </source>
</evidence>
<dbReference type="Proteomes" id="UP001476798">
    <property type="component" value="Unassembled WGS sequence"/>
</dbReference>
<name>A0ABV0NEQ5_9TELE</name>